<feature type="compositionally biased region" description="Low complexity" evidence="1">
    <location>
        <begin position="1"/>
        <end position="19"/>
    </location>
</feature>
<name>A0A0F4YHQ8_RASE3</name>
<proteinExistence type="predicted"/>
<protein>
    <submittedName>
        <fullName evidence="2">Uncharacterized protein</fullName>
    </submittedName>
</protein>
<evidence type="ECO:0000256" key="1">
    <source>
        <dbReference type="SAM" id="MobiDB-lite"/>
    </source>
</evidence>
<dbReference type="AlphaFoldDB" id="A0A0F4YHQ8"/>
<accession>A0A0F4YHQ8</accession>
<dbReference type="EMBL" id="LASV01000656">
    <property type="protein sequence ID" value="KKA17416.1"/>
    <property type="molecule type" value="Genomic_DNA"/>
</dbReference>
<evidence type="ECO:0000313" key="2">
    <source>
        <dbReference type="EMBL" id="KKA17416.1"/>
    </source>
</evidence>
<comment type="caution">
    <text evidence="2">The sequence shown here is derived from an EMBL/GenBank/DDBJ whole genome shotgun (WGS) entry which is preliminary data.</text>
</comment>
<evidence type="ECO:0000313" key="3">
    <source>
        <dbReference type="Proteomes" id="UP000053958"/>
    </source>
</evidence>
<feature type="non-terminal residue" evidence="2">
    <location>
        <position position="1"/>
    </location>
</feature>
<feature type="compositionally biased region" description="Polar residues" evidence="1">
    <location>
        <begin position="21"/>
        <end position="30"/>
    </location>
</feature>
<feature type="region of interest" description="Disordered" evidence="1">
    <location>
        <begin position="1"/>
        <end position="37"/>
    </location>
</feature>
<reference evidence="2 3" key="1">
    <citation type="submission" date="2015-04" db="EMBL/GenBank/DDBJ databases">
        <authorList>
            <person name="Heijne W.H."/>
            <person name="Fedorova N.D."/>
            <person name="Nierman W.C."/>
            <person name="Vollebregt A.W."/>
            <person name="Zhao Z."/>
            <person name="Wu L."/>
            <person name="Kumar M."/>
            <person name="Stam H."/>
            <person name="van den Berg M.A."/>
            <person name="Pel H.J."/>
        </authorList>
    </citation>
    <scope>NUCLEOTIDE SEQUENCE [LARGE SCALE GENOMIC DNA]</scope>
    <source>
        <strain evidence="2 3">CBS 393.64</strain>
    </source>
</reference>
<sequence>IGLLLPPNNTTQPTTLANLSRRPNPQTGHQRPQLPRARIPFNDSDITRYLIADSDEVAGDVDGEGARCLAEGGRERAERQFASFVGYCQRGHRVAVFL</sequence>
<dbReference type="RefSeq" id="XP_013324028.1">
    <property type="nucleotide sequence ID" value="XM_013468574.1"/>
</dbReference>
<dbReference type="GeneID" id="25320904"/>
<organism evidence="2 3">
    <name type="scientific">Rasamsonia emersonii (strain ATCC 16479 / CBS 393.64 / IMI 116815)</name>
    <dbReference type="NCBI Taxonomy" id="1408163"/>
    <lineage>
        <taxon>Eukaryota</taxon>
        <taxon>Fungi</taxon>
        <taxon>Dikarya</taxon>
        <taxon>Ascomycota</taxon>
        <taxon>Pezizomycotina</taxon>
        <taxon>Eurotiomycetes</taxon>
        <taxon>Eurotiomycetidae</taxon>
        <taxon>Eurotiales</taxon>
        <taxon>Trichocomaceae</taxon>
        <taxon>Rasamsonia</taxon>
    </lineage>
</organism>
<gene>
    <name evidence="2" type="ORF">T310_8716</name>
</gene>
<keyword evidence="3" id="KW-1185">Reference proteome</keyword>
<dbReference type="Proteomes" id="UP000053958">
    <property type="component" value="Unassembled WGS sequence"/>
</dbReference>